<keyword evidence="9" id="KW-1185">Reference proteome</keyword>
<dbReference type="InterPro" id="IPR050109">
    <property type="entry name" value="HTH-type_TetR-like_transc_reg"/>
</dbReference>
<dbReference type="InterPro" id="IPR001647">
    <property type="entry name" value="HTH_TetR"/>
</dbReference>
<reference evidence="8 9" key="1">
    <citation type="submission" date="2020-03" db="EMBL/GenBank/DDBJ databases">
        <title>Whole genome shotgun sequence of Phytohabitans houttuyneae NBRC 108639.</title>
        <authorList>
            <person name="Komaki H."/>
            <person name="Tamura T."/>
        </authorList>
    </citation>
    <scope>NUCLEOTIDE SEQUENCE [LARGE SCALE GENOMIC DNA]</scope>
    <source>
        <strain evidence="8 9">NBRC 108639</strain>
    </source>
</reference>
<evidence type="ECO:0000256" key="1">
    <source>
        <dbReference type="ARBA" id="ARBA00022491"/>
    </source>
</evidence>
<dbReference type="PANTHER" id="PTHR30055">
    <property type="entry name" value="HTH-TYPE TRANSCRIPTIONAL REGULATOR RUTR"/>
    <property type="match status" value="1"/>
</dbReference>
<dbReference type="GO" id="GO:0003700">
    <property type="term" value="F:DNA-binding transcription factor activity"/>
    <property type="evidence" value="ECO:0007669"/>
    <property type="project" value="TreeGrafter"/>
</dbReference>
<dbReference type="Proteomes" id="UP000482800">
    <property type="component" value="Unassembled WGS sequence"/>
</dbReference>
<evidence type="ECO:0000256" key="4">
    <source>
        <dbReference type="ARBA" id="ARBA00023163"/>
    </source>
</evidence>
<feature type="region of interest" description="Disordered" evidence="6">
    <location>
        <begin position="194"/>
        <end position="227"/>
    </location>
</feature>
<comment type="caution">
    <text evidence="8">The sequence shown here is derived from an EMBL/GenBank/DDBJ whole genome shotgun (WGS) entry which is preliminary data.</text>
</comment>
<gene>
    <name evidence="8" type="ORF">Phou_065800</name>
</gene>
<protein>
    <recommendedName>
        <fullName evidence="7">HTH tetR-type domain-containing protein</fullName>
    </recommendedName>
</protein>
<organism evidence="8 9">
    <name type="scientific">Phytohabitans houttuyneae</name>
    <dbReference type="NCBI Taxonomy" id="1076126"/>
    <lineage>
        <taxon>Bacteria</taxon>
        <taxon>Bacillati</taxon>
        <taxon>Actinomycetota</taxon>
        <taxon>Actinomycetes</taxon>
        <taxon>Micromonosporales</taxon>
        <taxon>Micromonosporaceae</taxon>
    </lineage>
</organism>
<evidence type="ECO:0000256" key="3">
    <source>
        <dbReference type="ARBA" id="ARBA00023125"/>
    </source>
</evidence>
<proteinExistence type="predicted"/>
<keyword evidence="3 5" id="KW-0238">DNA-binding</keyword>
<dbReference type="InterPro" id="IPR036271">
    <property type="entry name" value="Tet_transcr_reg_TetR-rel_C_sf"/>
</dbReference>
<dbReference type="Pfam" id="PF00440">
    <property type="entry name" value="TetR_N"/>
    <property type="match status" value="1"/>
</dbReference>
<dbReference type="EMBL" id="BLPF01000002">
    <property type="protein sequence ID" value="GFJ82400.1"/>
    <property type="molecule type" value="Genomic_DNA"/>
</dbReference>
<evidence type="ECO:0000313" key="8">
    <source>
        <dbReference type="EMBL" id="GFJ82400.1"/>
    </source>
</evidence>
<evidence type="ECO:0000256" key="5">
    <source>
        <dbReference type="PROSITE-ProRule" id="PRU00335"/>
    </source>
</evidence>
<dbReference type="Gene3D" id="1.10.357.10">
    <property type="entry name" value="Tetracycline Repressor, domain 2"/>
    <property type="match status" value="1"/>
</dbReference>
<feature type="domain" description="HTH tetR-type" evidence="7">
    <location>
        <begin position="4"/>
        <end position="64"/>
    </location>
</feature>
<name>A0A6V8KG97_9ACTN</name>
<feature type="compositionally biased region" description="Low complexity" evidence="6">
    <location>
        <begin position="218"/>
        <end position="227"/>
    </location>
</feature>
<dbReference type="InterPro" id="IPR041490">
    <property type="entry name" value="KstR2_TetR_C"/>
</dbReference>
<dbReference type="PROSITE" id="PS50977">
    <property type="entry name" value="HTH_TETR_2"/>
    <property type="match status" value="1"/>
</dbReference>
<evidence type="ECO:0000256" key="2">
    <source>
        <dbReference type="ARBA" id="ARBA00023015"/>
    </source>
</evidence>
<evidence type="ECO:0000256" key="6">
    <source>
        <dbReference type="SAM" id="MobiDB-lite"/>
    </source>
</evidence>
<feature type="DNA-binding region" description="H-T-H motif" evidence="5">
    <location>
        <begin position="27"/>
        <end position="46"/>
    </location>
</feature>
<dbReference type="GO" id="GO:0000976">
    <property type="term" value="F:transcription cis-regulatory region binding"/>
    <property type="evidence" value="ECO:0007669"/>
    <property type="project" value="TreeGrafter"/>
</dbReference>
<evidence type="ECO:0000313" key="9">
    <source>
        <dbReference type="Proteomes" id="UP000482800"/>
    </source>
</evidence>
<dbReference type="RefSeq" id="WP_173062859.1">
    <property type="nucleotide sequence ID" value="NZ_BAABGO010000054.1"/>
</dbReference>
<dbReference type="AlphaFoldDB" id="A0A6V8KG97"/>
<sequence>MPRPSRREDVRTTAARIFRQQGYLAATMDLIAEEVGLNKGTLYHYYPAKSAILYELLSEQVDGTLELLARVPLTGSGYDRMRFFVREQVALVATKQDELVVFFQEVPWIDQRLPQAQARSIHQRIYRYEEFVKALLAEGTRTGEFRDFTPATVLYSIIGLLAYLPNWYRRPASAGTDGWLIDEVTDFVMHGISAPTTGPARGEETGGEGVHRRRGVRRASTAGAASR</sequence>
<dbReference type="PRINTS" id="PR00455">
    <property type="entry name" value="HTHTETR"/>
</dbReference>
<keyword evidence="4" id="KW-0804">Transcription</keyword>
<dbReference type="SUPFAM" id="SSF46689">
    <property type="entry name" value="Homeodomain-like"/>
    <property type="match status" value="1"/>
</dbReference>
<dbReference type="PANTHER" id="PTHR30055:SF175">
    <property type="entry name" value="HTH-TYPE TRANSCRIPTIONAL REPRESSOR KSTR2"/>
    <property type="match status" value="1"/>
</dbReference>
<reference evidence="8 9" key="2">
    <citation type="submission" date="2020-03" db="EMBL/GenBank/DDBJ databases">
        <authorList>
            <person name="Ichikawa N."/>
            <person name="Kimura A."/>
            <person name="Kitahashi Y."/>
            <person name="Uohara A."/>
        </authorList>
    </citation>
    <scope>NUCLEOTIDE SEQUENCE [LARGE SCALE GENOMIC DNA]</scope>
    <source>
        <strain evidence="8 9">NBRC 108639</strain>
    </source>
</reference>
<evidence type="ECO:0000259" key="7">
    <source>
        <dbReference type="PROSITE" id="PS50977"/>
    </source>
</evidence>
<keyword evidence="1" id="KW-0678">Repressor</keyword>
<dbReference type="InterPro" id="IPR009057">
    <property type="entry name" value="Homeodomain-like_sf"/>
</dbReference>
<keyword evidence="2" id="KW-0805">Transcription regulation</keyword>
<dbReference type="Pfam" id="PF17932">
    <property type="entry name" value="TetR_C_24"/>
    <property type="match status" value="1"/>
</dbReference>
<dbReference type="SUPFAM" id="SSF48498">
    <property type="entry name" value="Tetracyclin repressor-like, C-terminal domain"/>
    <property type="match status" value="1"/>
</dbReference>
<dbReference type="Gene3D" id="1.10.10.60">
    <property type="entry name" value="Homeodomain-like"/>
    <property type="match status" value="1"/>
</dbReference>
<accession>A0A6V8KG97</accession>